<dbReference type="EMBL" id="AFWT01000035">
    <property type="protein sequence ID" value="EGV28539.1"/>
    <property type="molecule type" value="Genomic_DNA"/>
</dbReference>
<organism evidence="1 2">
    <name type="scientific">Thiorhodococcus drewsii AZ1</name>
    <dbReference type="NCBI Taxonomy" id="765913"/>
    <lineage>
        <taxon>Bacteria</taxon>
        <taxon>Pseudomonadati</taxon>
        <taxon>Pseudomonadota</taxon>
        <taxon>Gammaproteobacteria</taxon>
        <taxon>Chromatiales</taxon>
        <taxon>Chromatiaceae</taxon>
        <taxon>Thiorhodococcus</taxon>
    </lineage>
</organism>
<dbReference type="RefSeq" id="WP_007042402.1">
    <property type="nucleotide sequence ID" value="NZ_AFWT01000035.1"/>
</dbReference>
<dbReference type="OrthoDB" id="7981249at2"/>
<dbReference type="STRING" id="765913.ThidrDRAFT_3689"/>
<evidence type="ECO:0008006" key="3">
    <source>
        <dbReference type="Google" id="ProtNLM"/>
    </source>
</evidence>
<evidence type="ECO:0000313" key="2">
    <source>
        <dbReference type="Proteomes" id="UP000004200"/>
    </source>
</evidence>
<proteinExistence type="predicted"/>
<evidence type="ECO:0000313" key="1">
    <source>
        <dbReference type="EMBL" id="EGV28539.1"/>
    </source>
</evidence>
<comment type="caution">
    <text evidence="1">The sequence shown here is derived from an EMBL/GenBank/DDBJ whole genome shotgun (WGS) entry which is preliminary data.</text>
</comment>
<gene>
    <name evidence="1" type="ORF">ThidrDRAFT_3689</name>
</gene>
<dbReference type="InterPro" id="IPR027417">
    <property type="entry name" value="P-loop_NTPase"/>
</dbReference>
<accession>G2E5X6</accession>
<dbReference type="Proteomes" id="UP000004200">
    <property type="component" value="Unassembled WGS sequence"/>
</dbReference>
<sequence length="235" mass="27769">MRYCFHHIPKTAGSAVRNELLRQHFTLIDDYRTDIPQLKKGRDSLGFGPLRDLRALSQKEILCGHWEGLLLGDERYTIQNRYPGLFNRQDFFVFTYLREPLELSFSMYFFGIRRKKGGGFNDLKKLKQSVLKNKNYISMMLNIRKISDIQTVLDRYAFIGLSERYSESAVRLGSFLECKFLIKENFTNKSERHKENVMELLNDKEFLQCHRDDNLDYDIYLEAVKRFDSCSQASV</sequence>
<dbReference type="Gene3D" id="3.40.50.300">
    <property type="entry name" value="P-loop containing nucleotide triphosphate hydrolases"/>
    <property type="match status" value="1"/>
</dbReference>
<keyword evidence="2" id="KW-1185">Reference proteome</keyword>
<reference evidence="1 2" key="1">
    <citation type="submission" date="2011-06" db="EMBL/GenBank/DDBJ databases">
        <title>The draft genome of Thiorhodococcus drewsii AZ1.</title>
        <authorList>
            <consortium name="US DOE Joint Genome Institute (JGI-PGF)"/>
            <person name="Lucas S."/>
            <person name="Han J."/>
            <person name="Lapidus A."/>
            <person name="Cheng J.-F."/>
            <person name="Goodwin L."/>
            <person name="Pitluck S."/>
            <person name="Peters L."/>
            <person name="Land M.L."/>
            <person name="Hauser L."/>
            <person name="Vogl K."/>
            <person name="Liu Z."/>
            <person name="Imhoff J."/>
            <person name="Thiel V."/>
            <person name="Frigaard N.-U."/>
            <person name="Bryant D.A."/>
            <person name="Woyke T.J."/>
        </authorList>
    </citation>
    <scope>NUCLEOTIDE SEQUENCE [LARGE SCALE GENOMIC DNA]</scope>
    <source>
        <strain evidence="1 2">AZ1</strain>
    </source>
</reference>
<dbReference type="AlphaFoldDB" id="G2E5X6"/>
<protein>
    <recommendedName>
        <fullName evidence="3">Sulfotransferase family protein</fullName>
    </recommendedName>
</protein>
<name>G2E5X6_9GAMM</name>